<comment type="pathway">
    <text evidence="2">Protein modification; protein ubiquitination.</text>
</comment>
<name>A0A915I3G4_ROMCU</name>
<evidence type="ECO:0000256" key="4">
    <source>
        <dbReference type="ARBA" id="ARBA00022786"/>
    </source>
</evidence>
<dbReference type="Gene3D" id="2.60.120.820">
    <property type="entry name" value="PHR domain"/>
    <property type="match status" value="1"/>
</dbReference>
<proteinExistence type="predicted"/>
<evidence type="ECO:0000256" key="5">
    <source>
        <dbReference type="SAM" id="MobiDB-lite"/>
    </source>
</evidence>
<dbReference type="PANTHER" id="PTHR45774">
    <property type="entry name" value="BTB/POZ DOMAIN-CONTAINING"/>
    <property type="match status" value="1"/>
</dbReference>
<dbReference type="GO" id="GO:0005829">
    <property type="term" value="C:cytosol"/>
    <property type="evidence" value="ECO:0007669"/>
    <property type="project" value="TreeGrafter"/>
</dbReference>
<dbReference type="SMART" id="SM00225">
    <property type="entry name" value="BTB"/>
    <property type="match status" value="1"/>
</dbReference>
<dbReference type="PANTHER" id="PTHR45774:SF4">
    <property type="entry name" value="AXUNDEAD, ISOFORM F"/>
    <property type="match status" value="1"/>
</dbReference>
<dbReference type="WBParaSite" id="nRc.2.0.1.t08673-RA">
    <property type="protein sequence ID" value="nRc.2.0.1.t08673-RA"/>
    <property type="gene ID" value="nRc.2.0.1.g08673"/>
</dbReference>
<keyword evidence="3" id="KW-0963">Cytoplasm</keyword>
<evidence type="ECO:0000313" key="7">
    <source>
        <dbReference type="Proteomes" id="UP000887565"/>
    </source>
</evidence>
<dbReference type="PROSITE" id="PS50097">
    <property type="entry name" value="BTB"/>
    <property type="match status" value="1"/>
</dbReference>
<dbReference type="InterPro" id="IPR012983">
    <property type="entry name" value="PHR"/>
</dbReference>
<dbReference type="InterPro" id="IPR049737">
    <property type="entry name" value="Btbd6a-like_BACK"/>
</dbReference>
<dbReference type="Proteomes" id="UP000887565">
    <property type="component" value="Unplaced"/>
</dbReference>
<dbReference type="CDD" id="cd18488">
    <property type="entry name" value="BACK_BTBD3_like"/>
    <property type="match status" value="1"/>
</dbReference>
<dbReference type="Pfam" id="PF08005">
    <property type="entry name" value="PHR"/>
    <property type="match status" value="1"/>
</dbReference>
<dbReference type="SMART" id="SM00875">
    <property type="entry name" value="BACK"/>
    <property type="match status" value="1"/>
</dbReference>
<dbReference type="InterPro" id="IPR011705">
    <property type="entry name" value="BACK"/>
</dbReference>
<dbReference type="InterPro" id="IPR000210">
    <property type="entry name" value="BTB/POZ_dom"/>
</dbReference>
<accession>A0A915I3G4</accession>
<dbReference type="FunFam" id="1.25.40.420:FF:000008">
    <property type="entry name" value="BTB/POZ domain-containing protein POB1"/>
    <property type="match status" value="1"/>
</dbReference>
<keyword evidence="7" id="KW-1185">Reference proteome</keyword>
<dbReference type="InterPro" id="IPR038648">
    <property type="entry name" value="PHR_sf"/>
</dbReference>
<evidence type="ECO:0000256" key="2">
    <source>
        <dbReference type="ARBA" id="ARBA00004906"/>
    </source>
</evidence>
<dbReference type="Gene3D" id="1.25.40.420">
    <property type="match status" value="1"/>
</dbReference>
<evidence type="ECO:0000256" key="3">
    <source>
        <dbReference type="ARBA" id="ARBA00022490"/>
    </source>
</evidence>
<evidence type="ECO:0000259" key="6">
    <source>
        <dbReference type="PROSITE" id="PS50097"/>
    </source>
</evidence>
<dbReference type="InterPro" id="IPR011333">
    <property type="entry name" value="SKP1/BTB/POZ_sf"/>
</dbReference>
<feature type="domain" description="BTB" evidence="6">
    <location>
        <begin position="292"/>
        <end position="371"/>
    </location>
</feature>
<keyword evidence="4" id="KW-0833">Ubl conjugation pathway</keyword>
<feature type="compositionally biased region" description="Polar residues" evidence="5">
    <location>
        <begin position="75"/>
        <end position="99"/>
    </location>
</feature>
<evidence type="ECO:0000256" key="1">
    <source>
        <dbReference type="ARBA" id="ARBA00004496"/>
    </source>
</evidence>
<feature type="region of interest" description="Disordered" evidence="5">
    <location>
        <begin position="73"/>
        <end position="113"/>
    </location>
</feature>
<organism evidence="7 8">
    <name type="scientific">Romanomermis culicivorax</name>
    <name type="common">Nematode worm</name>
    <dbReference type="NCBI Taxonomy" id="13658"/>
    <lineage>
        <taxon>Eukaryota</taxon>
        <taxon>Metazoa</taxon>
        <taxon>Ecdysozoa</taxon>
        <taxon>Nematoda</taxon>
        <taxon>Enoplea</taxon>
        <taxon>Dorylaimia</taxon>
        <taxon>Mermithida</taxon>
        <taxon>Mermithoidea</taxon>
        <taxon>Mermithidae</taxon>
        <taxon>Romanomermis</taxon>
    </lineage>
</organism>
<dbReference type="Gene3D" id="3.30.710.10">
    <property type="entry name" value="Potassium Channel Kv1.1, Chain A"/>
    <property type="match status" value="1"/>
</dbReference>
<dbReference type="GO" id="GO:0022008">
    <property type="term" value="P:neurogenesis"/>
    <property type="evidence" value="ECO:0007669"/>
    <property type="project" value="TreeGrafter"/>
</dbReference>
<comment type="subcellular location">
    <subcellularLocation>
        <location evidence="1">Cytoplasm</location>
    </subcellularLocation>
</comment>
<dbReference type="Pfam" id="PF00651">
    <property type="entry name" value="BTB"/>
    <property type="match status" value="1"/>
</dbReference>
<dbReference type="AlphaFoldDB" id="A0A915I3G4"/>
<protein>
    <submittedName>
        <fullName evidence="8">BTB domain-containing protein</fullName>
    </submittedName>
</protein>
<reference evidence="8" key="1">
    <citation type="submission" date="2022-11" db="UniProtKB">
        <authorList>
            <consortium name="WormBaseParasite"/>
        </authorList>
    </citation>
    <scope>IDENTIFICATION</scope>
</reference>
<dbReference type="SUPFAM" id="SSF54695">
    <property type="entry name" value="POZ domain"/>
    <property type="match status" value="1"/>
</dbReference>
<sequence>APLPKILGITDSRPKKVASQTLEPRYVYETDIVRYYCGKLTESNQKFYSMKRFSLLSIADQLINRYYSDLRMDNGQEQNGPGNRLSQSLNDESKSSASNDKIHTASPVPPTTAECSVHVTPAVLGGNRSEMQANDESPMDDHRTPVVKVPQKLSQYRFKRSAIKDQREGMCNRRWTIEAPKMTKKAWMSIFILCLRTGTVRFLNFRTGTVILEIEEPEPIFFKIKNPALLMDKRFNWIQQVQDMSTNYYSQSHGQKNDGRTTEARSVSVSDDLYGPTVRERNASMLFNECMSDVRFIVGGSGPQSSQPQMAQQHVRIPAHSYVLAIGSSVFYAMFHGGFSKTEDVHVPDVDVGAFKILLKYLYTDAIELDLETVLPTLYVAKKYLVTHLIKACIRFLEDSLNAQNVCLLLAQSRLFEEEELMQRCWDVVDAQTEMAISSEGFLDIDIDTLASILSRETLSCRETTIYNACLRWAEAECVKRKSLEPTSQNKRQVLGRCFHLIRFPAMKVEELADHVAPHGLLDSNELSNIFLHHYARRKPELAFVTRPRVKLPVQRCLRFQTSAYRNNQWHYRQALHRRRCDSVQFCTDKRIFVIGFGLYGSSTGSAEYKVSLELKKNVQTLASLTNSRLFTDGSSNVF</sequence>
<dbReference type="Pfam" id="PF07707">
    <property type="entry name" value="BACK"/>
    <property type="match status" value="1"/>
</dbReference>
<evidence type="ECO:0000313" key="8">
    <source>
        <dbReference type="WBParaSite" id="nRc.2.0.1.t08673-RA"/>
    </source>
</evidence>